<feature type="transmembrane region" description="Helical" evidence="6">
    <location>
        <begin position="174"/>
        <end position="196"/>
    </location>
</feature>
<dbReference type="Proteomes" id="UP000285744">
    <property type="component" value="Unassembled WGS sequence"/>
</dbReference>
<keyword evidence="2" id="KW-1003">Cell membrane</keyword>
<evidence type="ECO:0000256" key="4">
    <source>
        <dbReference type="ARBA" id="ARBA00022989"/>
    </source>
</evidence>
<dbReference type="EMBL" id="RAQQ01000005">
    <property type="protein sequence ID" value="RKF27670.1"/>
    <property type="molecule type" value="Genomic_DNA"/>
</dbReference>
<evidence type="ECO:0000256" key="1">
    <source>
        <dbReference type="ARBA" id="ARBA00004651"/>
    </source>
</evidence>
<sequence>MTVGADPLPLAAVALLASAYLFGVSRDRRGWRRRRTAAWLAGCALLAAALGPPALLPPGPSGHMAQHLLLGMLAPVALVFGAPVTLLLRVARPPVRRAVGRLLRSRPVHLLGHPATAVLLGTGGLYLVLLTPLYAAAESHRWLHHGLHLHYLLAGYLFAWSVAGPDPAPRRPGLPVRAGALFVAAAGHAVLAKYLYARADTLPPGLDGRDVAALREAARLMYYGGDLAELLLATALFAAWYRRRAPRAGGRAGTPPHTRPIGRLASHDHAGEYWRA</sequence>
<feature type="transmembrane region" description="Helical" evidence="6">
    <location>
        <begin position="108"/>
        <end position="130"/>
    </location>
</feature>
<evidence type="ECO:0000256" key="6">
    <source>
        <dbReference type="SAM" id="Phobius"/>
    </source>
</evidence>
<reference evidence="7 8" key="1">
    <citation type="journal article" date="2018" name="Int. J. Syst. Evol. Microbiol.">
        <title>Micromonospora globbae sp. nov., an endophytic actinomycete isolated from roots of Globba winitii C. H. Wright.</title>
        <authorList>
            <person name="Kuncharoen N."/>
            <person name="Pittayakhajonwut P."/>
            <person name="Tanasupawat S."/>
        </authorList>
    </citation>
    <scope>NUCLEOTIDE SEQUENCE [LARGE SCALE GENOMIC DNA]</scope>
    <source>
        <strain evidence="7 8">WPS1-2</strain>
    </source>
</reference>
<gene>
    <name evidence="7" type="ORF">D7I43_08175</name>
</gene>
<evidence type="ECO:0000256" key="5">
    <source>
        <dbReference type="ARBA" id="ARBA00023136"/>
    </source>
</evidence>
<keyword evidence="4 6" id="KW-1133">Transmembrane helix</keyword>
<evidence type="ECO:0000256" key="3">
    <source>
        <dbReference type="ARBA" id="ARBA00022692"/>
    </source>
</evidence>
<feature type="transmembrane region" description="Helical" evidence="6">
    <location>
        <begin position="220"/>
        <end position="241"/>
    </location>
</feature>
<dbReference type="Pfam" id="PF09678">
    <property type="entry name" value="Caa3_CtaG"/>
    <property type="match status" value="1"/>
</dbReference>
<comment type="subcellular location">
    <subcellularLocation>
        <location evidence="1">Cell membrane</location>
        <topology evidence="1">Multi-pass membrane protein</topology>
    </subcellularLocation>
</comment>
<protein>
    <submittedName>
        <fullName evidence="7">Cytochrome c oxidase assembly protein</fullName>
    </submittedName>
</protein>
<feature type="transmembrane region" description="Helical" evidence="6">
    <location>
        <begin position="142"/>
        <end position="162"/>
    </location>
</feature>
<name>A0A420F413_9ACTN</name>
<evidence type="ECO:0000313" key="7">
    <source>
        <dbReference type="EMBL" id="RKF27670.1"/>
    </source>
</evidence>
<feature type="transmembrane region" description="Helical" evidence="6">
    <location>
        <begin position="68"/>
        <end position="88"/>
    </location>
</feature>
<dbReference type="InterPro" id="IPR019108">
    <property type="entry name" value="Caa3_assmbl_CtaG-rel"/>
</dbReference>
<proteinExistence type="predicted"/>
<accession>A0A420F413</accession>
<feature type="transmembrane region" description="Helical" evidence="6">
    <location>
        <begin position="6"/>
        <end position="24"/>
    </location>
</feature>
<comment type="caution">
    <text evidence="7">The sequence shown here is derived from an EMBL/GenBank/DDBJ whole genome shotgun (WGS) entry which is preliminary data.</text>
</comment>
<organism evidence="7 8">
    <name type="scientific">Micromonospora globbae</name>
    <dbReference type="NCBI Taxonomy" id="1894969"/>
    <lineage>
        <taxon>Bacteria</taxon>
        <taxon>Bacillati</taxon>
        <taxon>Actinomycetota</taxon>
        <taxon>Actinomycetes</taxon>
        <taxon>Micromonosporales</taxon>
        <taxon>Micromonosporaceae</taxon>
        <taxon>Micromonospora</taxon>
    </lineage>
</organism>
<feature type="transmembrane region" description="Helical" evidence="6">
    <location>
        <begin position="36"/>
        <end position="56"/>
    </location>
</feature>
<evidence type="ECO:0000313" key="8">
    <source>
        <dbReference type="Proteomes" id="UP000285744"/>
    </source>
</evidence>
<dbReference type="AlphaFoldDB" id="A0A420F413"/>
<keyword evidence="5 6" id="KW-0472">Membrane</keyword>
<keyword evidence="3 6" id="KW-0812">Transmembrane</keyword>
<dbReference type="GO" id="GO:0005886">
    <property type="term" value="C:plasma membrane"/>
    <property type="evidence" value="ECO:0007669"/>
    <property type="project" value="UniProtKB-SubCell"/>
</dbReference>
<evidence type="ECO:0000256" key="2">
    <source>
        <dbReference type="ARBA" id="ARBA00022475"/>
    </source>
</evidence>
<dbReference type="OrthoDB" id="5024156at2"/>